<dbReference type="GO" id="GO:0031012">
    <property type="term" value="C:extracellular matrix"/>
    <property type="evidence" value="ECO:0007669"/>
    <property type="project" value="TreeGrafter"/>
</dbReference>
<dbReference type="Pfam" id="PF00078">
    <property type="entry name" value="RVT_1"/>
    <property type="match status" value="1"/>
</dbReference>
<dbReference type="Proteomes" id="UP000886674">
    <property type="component" value="Unassembled WGS sequence"/>
</dbReference>
<dbReference type="Pfam" id="PF14529">
    <property type="entry name" value="Exo_endo_phos_2"/>
    <property type="match status" value="1"/>
</dbReference>
<feature type="non-terminal residue" evidence="2">
    <location>
        <position position="1"/>
    </location>
</feature>
<evidence type="ECO:0000313" key="2">
    <source>
        <dbReference type="EMBL" id="MCG7980860.1"/>
    </source>
</evidence>
<feature type="domain" description="Reverse transcriptase" evidence="1">
    <location>
        <begin position="369"/>
        <end position="635"/>
    </location>
</feature>
<dbReference type="InterPro" id="IPR036691">
    <property type="entry name" value="Endo/exonu/phosph_ase_sf"/>
</dbReference>
<reference evidence="2" key="1">
    <citation type="journal article" date="2021" name="Proc. Natl. Acad. Sci. U.S.A.">
        <title>Global biogeography of chemosynthetic symbionts reveals both localized and globally distributed symbiont groups. .</title>
        <authorList>
            <person name="Osvatic J.T."/>
            <person name="Wilkins L.G.E."/>
            <person name="Leibrecht L."/>
            <person name="Leray M."/>
            <person name="Zauner S."/>
            <person name="Polzin J."/>
            <person name="Camacho Y."/>
            <person name="Gros O."/>
            <person name="van Gils J.A."/>
            <person name="Eisen J.A."/>
            <person name="Petersen J.M."/>
            <person name="Yuen B."/>
        </authorList>
    </citation>
    <scope>NUCLEOTIDE SEQUENCE</scope>
    <source>
        <strain evidence="2">MAGclacostrist055</strain>
    </source>
</reference>
<dbReference type="CDD" id="cd01650">
    <property type="entry name" value="RT_nLTR_like"/>
    <property type="match status" value="1"/>
</dbReference>
<sequence length="824" mass="93853">QVDDTEYLAQLDTCLSRIPDGSHTWLGGDLNLPGIDWESNSVKTHAAQPAACKQLLEISGNHFLEQQVNEPTRITTTSSNVLDLFFTNNSSLVNTTKVIPGISDHEAVFVDASLRPHEHATTKRKVFQYKKANYEGIRSGLGKLYTELSQSPTAPVDVLWTTFRDTLLSLINKHIPSKNVKTGKTDKPWIDRKARASLRKQAKHYTRMKKTRSSADIKRYKKTKAVTQQCLRQNYQSYVNNLIELDDSEGQVPKQKRFWQYISSLKKDNTGISPLRDKGRLFNGAQDKANILNEQYKSVFTKEDQSSIPVPDGDPYPDMEDIHIQEQGVRKLLECINPSKSCGPDNISARILKECSDSIAPLLTLIFQQSLTEGRVPDDWRHANVTAIFKKGSRQDPANYRPVSLTSLCCKLLEHVVVSNTNRHLKEHSILHDCQHGFRSKRSCETQLLSLTHELSSALDKRVQTDMTVLDFSKAFDRVPHQRLLSKLDHYGIRGPTHHWIASFLGGRTQQVLVEGEASERVPVVSGVPQGSVLGPLLFLLFINDLPNNLNSTVRLFADDCVVYRQIHSEEDHHLLQQDLQTLTEWETKWGMDFHPQKCSVLKVTRARSPSVHNYTLKGTTLAEESCTKYLGILLQSNLGWASHINQKVKKANSMLGFLKRNLRKASEDTKKNAYFALVRSTLDYCCTVWSPHQKNQIRQVEMVQRRAARFVTNRYRNTSSVSDMLSHLQWDSLEERRQKQQLVMFYKIINNLVDIDQALYLQASSSRTRASHDLRFAVHGTSTDCHKFSFFPRTIPVWNRLPASAAEAPSLAYFKKELSTLKF</sequence>
<evidence type="ECO:0000259" key="1">
    <source>
        <dbReference type="PROSITE" id="PS50878"/>
    </source>
</evidence>
<dbReference type="EMBL" id="JAEPCR010000165">
    <property type="protein sequence ID" value="MCG7980860.1"/>
    <property type="molecule type" value="Genomic_DNA"/>
</dbReference>
<proteinExistence type="predicted"/>
<dbReference type="SUPFAM" id="SSF56219">
    <property type="entry name" value="DNase I-like"/>
    <property type="match status" value="1"/>
</dbReference>
<organism evidence="2 3">
    <name type="scientific">Candidatus Thiodiazotropha taylori</name>
    <dbReference type="NCBI Taxonomy" id="2792791"/>
    <lineage>
        <taxon>Bacteria</taxon>
        <taxon>Pseudomonadati</taxon>
        <taxon>Pseudomonadota</taxon>
        <taxon>Gammaproteobacteria</taxon>
        <taxon>Chromatiales</taxon>
        <taxon>Sedimenticolaceae</taxon>
        <taxon>Candidatus Thiodiazotropha</taxon>
    </lineage>
</organism>
<dbReference type="GO" id="GO:0003824">
    <property type="term" value="F:catalytic activity"/>
    <property type="evidence" value="ECO:0007669"/>
    <property type="project" value="InterPro"/>
</dbReference>
<gene>
    <name evidence="2" type="ORF">JAY77_22275</name>
</gene>
<dbReference type="InterPro" id="IPR000477">
    <property type="entry name" value="RT_dom"/>
</dbReference>
<protein>
    <recommendedName>
        <fullName evidence="1">Reverse transcriptase domain-containing protein</fullName>
    </recommendedName>
</protein>
<dbReference type="SUPFAM" id="SSF56672">
    <property type="entry name" value="DNA/RNA polymerases"/>
    <property type="match status" value="1"/>
</dbReference>
<accession>A0A9E4TUX1</accession>
<name>A0A9E4TUX1_9GAMM</name>
<evidence type="ECO:0000313" key="3">
    <source>
        <dbReference type="Proteomes" id="UP000886674"/>
    </source>
</evidence>
<dbReference type="AlphaFoldDB" id="A0A9E4TUX1"/>
<dbReference type="PROSITE" id="PS50878">
    <property type="entry name" value="RT_POL"/>
    <property type="match status" value="1"/>
</dbReference>
<dbReference type="PANTHER" id="PTHR33395">
    <property type="entry name" value="TRANSCRIPTASE, PUTATIVE-RELATED-RELATED"/>
    <property type="match status" value="1"/>
</dbReference>
<dbReference type="InterPro" id="IPR043502">
    <property type="entry name" value="DNA/RNA_pol_sf"/>
</dbReference>
<dbReference type="InterPro" id="IPR005135">
    <property type="entry name" value="Endo/exonuclease/phosphatase"/>
</dbReference>
<dbReference type="PANTHER" id="PTHR33395:SF22">
    <property type="entry name" value="REVERSE TRANSCRIPTASE DOMAIN-CONTAINING PROTEIN"/>
    <property type="match status" value="1"/>
</dbReference>
<comment type="caution">
    <text evidence="2">The sequence shown here is derived from an EMBL/GenBank/DDBJ whole genome shotgun (WGS) entry which is preliminary data.</text>
</comment>
<dbReference type="Gene3D" id="3.60.10.10">
    <property type="entry name" value="Endonuclease/exonuclease/phosphatase"/>
    <property type="match status" value="1"/>
</dbReference>